<gene>
    <name evidence="2" type="ORF">NPIL_169271</name>
</gene>
<dbReference type="AlphaFoldDB" id="A0A8X6Q2U3"/>
<proteinExistence type="predicted"/>
<feature type="compositionally biased region" description="Basic and acidic residues" evidence="1">
    <location>
        <begin position="41"/>
        <end position="54"/>
    </location>
</feature>
<accession>A0A8X6Q2U3</accession>
<protein>
    <submittedName>
        <fullName evidence="2">Uncharacterized protein</fullName>
    </submittedName>
</protein>
<feature type="region of interest" description="Disordered" evidence="1">
    <location>
        <begin position="41"/>
        <end position="60"/>
    </location>
</feature>
<evidence type="ECO:0000256" key="1">
    <source>
        <dbReference type="SAM" id="MobiDB-lite"/>
    </source>
</evidence>
<dbReference type="EMBL" id="BMAW01075419">
    <property type="protein sequence ID" value="GFT96909.1"/>
    <property type="molecule type" value="Genomic_DNA"/>
</dbReference>
<evidence type="ECO:0000313" key="3">
    <source>
        <dbReference type="Proteomes" id="UP000887013"/>
    </source>
</evidence>
<dbReference type="Proteomes" id="UP000887013">
    <property type="component" value="Unassembled WGS sequence"/>
</dbReference>
<organism evidence="2 3">
    <name type="scientific">Nephila pilipes</name>
    <name type="common">Giant wood spider</name>
    <name type="synonym">Nephila maculata</name>
    <dbReference type="NCBI Taxonomy" id="299642"/>
    <lineage>
        <taxon>Eukaryota</taxon>
        <taxon>Metazoa</taxon>
        <taxon>Ecdysozoa</taxon>
        <taxon>Arthropoda</taxon>
        <taxon>Chelicerata</taxon>
        <taxon>Arachnida</taxon>
        <taxon>Araneae</taxon>
        <taxon>Araneomorphae</taxon>
        <taxon>Entelegynae</taxon>
        <taxon>Araneoidea</taxon>
        <taxon>Nephilidae</taxon>
        <taxon>Nephila</taxon>
    </lineage>
</organism>
<comment type="caution">
    <text evidence="2">The sequence shown here is derived from an EMBL/GenBank/DDBJ whole genome shotgun (WGS) entry which is preliminary data.</text>
</comment>
<sequence length="86" mass="9978">MNLRRLKLYFDCVIANVVHYCRDPEQSFVAYKTNCLNHEPKSIAEPNDRPERRRTASSALQVDRSPTTHMIAGLCCNVFHLFILLQ</sequence>
<reference evidence="2" key="1">
    <citation type="submission" date="2020-08" db="EMBL/GenBank/DDBJ databases">
        <title>Multicomponent nature underlies the extraordinary mechanical properties of spider dragline silk.</title>
        <authorList>
            <person name="Kono N."/>
            <person name="Nakamura H."/>
            <person name="Mori M."/>
            <person name="Yoshida Y."/>
            <person name="Ohtoshi R."/>
            <person name="Malay A.D."/>
            <person name="Moran D.A.P."/>
            <person name="Tomita M."/>
            <person name="Numata K."/>
            <person name="Arakawa K."/>
        </authorList>
    </citation>
    <scope>NUCLEOTIDE SEQUENCE</scope>
</reference>
<name>A0A8X6Q2U3_NEPPI</name>
<evidence type="ECO:0000313" key="2">
    <source>
        <dbReference type="EMBL" id="GFT96909.1"/>
    </source>
</evidence>
<keyword evidence="3" id="KW-1185">Reference proteome</keyword>